<evidence type="ECO:0000256" key="4">
    <source>
        <dbReference type="ARBA" id="ARBA00023143"/>
    </source>
</evidence>
<dbReference type="NCBIfam" id="NF003676">
    <property type="entry name" value="PRK05303.1"/>
    <property type="match status" value="1"/>
</dbReference>
<name>A0A373FGL6_COMTE</name>
<comment type="subcellular location">
    <subcellularLocation>
        <location evidence="2 5">Bacterial flagellum basal body</location>
    </subcellularLocation>
</comment>
<keyword evidence="6" id="KW-0966">Cell projection</keyword>
<sequence>MKLLSTLLSLRPARTALMVLAAIGASGLTLPAHALRIKEVAAIQGVRSNQLTGYGLVVGLDGTGDQTTQMPYTKQALANYLEQMGIALPATGNTAQLQLKNVAAVIVTAELPAFAQPGQGIDINVSSMGNAKSLKGGTLVATPLRGADGEIYALAQGNVVVGGAGAAAGGSKVQVNHLSAGRVPQGAQVERAVPTPINQGNTITLGLNQTDFQTADKVVRAINQRMGSGTAMALDGRTVQVNAPIDPGSRVRMIAEIQEMSIETSKPAAKVVINARTGSIVLNQAVTLGPCAIAHGNLSITISTTPVISQPAPFSQGQTVVAQRSDIQVKQEPGKVINMPNSPQLTDVVRALNSLGATPQDLLAILQAIKAAGAMDAELEVI</sequence>
<evidence type="ECO:0000313" key="6">
    <source>
        <dbReference type="EMBL" id="RGE43284.1"/>
    </source>
</evidence>
<keyword evidence="3" id="KW-0732">Signal</keyword>
<dbReference type="AlphaFoldDB" id="A0A373FGL6"/>
<comment type="caution">
    <text evidence="6">The sequence shown here is derived from an EMBL/GenBank/DDBJ whole genome shotgun (WGS) entry which is preliminary data.</text>
</comment>
<dbReference type="GO" id="GO:0030288">
    <property type="term" value="C:outer membrane-bounded periplasmic space"/>
    <property type="evidence" value="ECO:0007669"/>
    <property type="project" value="InterPro"/>
</dbReference>
<comment type="function">
    <text evidence="1 5">Assembles around the rod to form the L-ring and probably protects the motor/basal body from shearing forces during rotation.</text>
</comment>
<dbReference type="GO" id="GO:0071973">
    <property type="term" value="P:bacterial-type flagellum-dependent cell motility"/>
    <property type="evidence" value="ECO:0007669"/>
    <property type="project" value="InterPro"/>
</dbReference>
<keyword evidence="6" id="KW-0282">Flagellum</keyword>
<keyword evidence="7" id="KW-1185">Reference proteome</keyword>
<gene>
    <name evidence="5" type="primary">flgI</name>
    <name evidence="6" type="ORF">DZC30_15575</name>
</gene>
<keyword evidence="6" id="KW-0969">Cilium</keyword>
<keyword evidence="4 5" id="KW-0975">Bacterial flagellum</keyword>
<dbReference type="GO" id="GO:0005198">
    <property type="term" value="F:structural molecule activity"/>
    <property type="evidence" value="ECO:0007669"/>
    <property type="project" value="InterPro"/>
</dbReference>
<dbReference type="PRINTS" id="PR01010">
    <property type="entry name" value="FLGPRINGFLGI"/>
</dbReference>
<dbReference type="GO" id="GO:0009428">
    <property type="term" value="C:bacterial-type flagellum basal body, distal rod, P ring"/>
    <property type="evidence" value="ECO:0007669"/>
    <property type="project" value="InterPro"/>
</dbReference>
<dbReference type="EMBL" id="QURR01000020">
    <property type="protein sequence ID" value="RGE43284.1"/>
    <property type="molecule type" value="Genomic_DNA"/>
</dbReference>
<evidence type="ECO:0000256" key="5">
    <source>
        <dbReference type="HAMAP-Rule" id="MF_00416"/>
    </source>
</evidence>
<dbReference type="Pfam" id="PF02119">
    <property type="entry name" value="FlgI"/>
    <property type="match status" value="1"/>
</dbReference>
<evidence type="ECO:0000313" key="7">
    <source>
        <dbReference type="Proteomes" id="UP000261948"/>
    </source>
</evidence>
<proteinExistence type="inferred from homology"/>
<dbReference type="OrthoDB" id="9786431at2"/>
<organism evidence="6 7">
    <name type="scientific">Comamonas testosteroni</name>
    <name type="common">Pseudomonas testosteroni</name>
    <dbReference type="NCBI Taxonomy" id="285"/>
    <lineage>
        <taxon>Bacteria</taxon>
        <taxon>Pseudomonadati</taxon>
        <taxon>Pseudomonadota</taxon>
        <taxon>Betaproteobacteria</taxon>
        <taxon>Burkholderiales</taxon>
        <taxon>Comamonadaceae</taxon>
        <taxon>Comamonas</taxon>
    </lineage>
</organism>
<dbReference type="HAMAP" id="MF_00416">
    <property type="entry name" value="FlgI"/>
    <property type="match status" value="1"/>
</dbReference>
<comment type="subunit">
    <text evidence="5">The basal body constitutes a major portion of the flagellar organelle and consists of four rings (L,P,S, and M) mounted on a central rod.</text>
</comment>
<dbReference type="InterPro" id="IPR001782">
    <property type="entry name" value="Flag_FlgI"/>
</dbReference>
<dbReference type="Proteomes" id="UP000261948">
    <property type="component" value="Unassembled WGS sequence"/>
</dbReference>
<evidence type="ECO:0000256" key="2">
    <source>
        <dbReference type="ARBA" id="ARBA00004117"/>
    </source>
</evidence>
<evidence type="ECO:0000256" key="3">
    <source>
        <dbReference type="ARBA" id="ARBA00022729"/>
    </source>
</evidence>
<evidence type="ECO:0000256" key="1">
    <source>
        <dbReference type="ARBA" id="ARBA00002591"/>
    </source>
</evidence>
<comment type="similarity">
    <text evidence="5">Belongs to the FlgI family.</text>
</comment>
<protein>
    <recommendedName>
        <fullName evidence="5">Flagellar P-ring protein</fullName>
    </recommendedName>
    <alternativeName>
        <fullName evidence="5">Basal body P-ring protein</fullName>
    </alternativeName>
</protein>
<reference evidence="6 7" key="1">
    <citation type="submission" date="2018-08" db="EMBL/GenBank/DDBJ databases">
        <title>Comamonas testosteroni strain SWCO2.</title>
        <authorList>
            <person name="Jiang N."/>
            <person name="Zhang X.Z."/>
        </authorList>
    </citation>
    <scope>NUCLEOTIDE SEQUENCE [LARGE SCALE GENOMIC DNA]</scope>
    <source>
        <strain evidence="6 7">SWCO2</strain>
    </source>
</reference>
<dbReference type="PANTHER" id="PTHR30381:SF0">
    <property type="entry name" value="FLAGELLAR P-RING PROTEIN"/>
    <property type="match status" value="1"/>
</dbReference>
<dbReference type="PANTHER" id="PTHR30381">
    <property type="entry name" value="FLAGELLAR P-RING PERIPLASMIC PROTEIN FLGI"/>
    <property type="match status" value="1"/>
</dbReference>
<accession>A0A373FGL6</accession>